<gene>
    <name evidence="2" type="ORF">C9994_07190</name>
</gene>
<reference evidence="2 3" key="1">
    <citation type="submission" date="2018-03" db="EMBL/GenBank/DDBJ databases">
        <title>Cross-interface Injection: A General Nanoliter Liquid Handling Method Applied to Single Cells Genome Amplification Automated Nanoliter Liquid Handling Applied to Single Cell Multiple Displacement Amplification.</title>
        <authorList>
            <person name="Yun J."/>
            <person name="Xu P."/>
            <person name="Xu J."/>
            <person name="Dai X."/>
            <person name="Wang Y."/>
            <person name="Zheng X."/>
            <person name="Cao C."/>
            <person name="Yi Q."/>
            <person name="Zhu Y."/>
            <person name="Wang L."/>
            <person name="Dong Z."/>
            <person name="Huang Y."/>
            <person name="Huang L."/>
            <person name="Du W."/>
        </authorList>
    </citation>
    <scope>NUCLEOTIDE SEQUENCE [LARGE SCALE GENOMIC DNA]</scope>
    <source>
        <strain evidence="2 3">Z-D1-2</strain>
    </source>
</reference>
<evidence type="ECO:0000256" key="1">
    <source>
        <dbReference type="SAM" id="SignalP"/>
    </source>
</evidence>
<keyword evidence="1" id="KW-0732">Signal</keyword>
<name>A0A2T4DRN4_9BACT</name>
<dbReference type="PROSITE" id="PS51257">
    <property type="entry name" value="PROKAR_LIPOPROTEIN"/>
    <property type="match status" value="1"/>
</dbReference>
<evidence type="ECO:0000313" key="2">
    <source>
        <dbReference type="EMBL" id="PTB96489.1"/>
    </source>
</evidence>
<dbReference type="Proteomes" id="UP000240608">
    <property type="component" value="Unassembled WGS sequence"/>
</dbReference>
<accession>A0A2T4DRN4</accession>
<comment type="caution">
    <text evidence="2">The sequence shown here is derived from an EMBL/GenBank/DDBJ whole genome shotgun (WGS) entry which is preliminary data.</text>
</comment>
<feature type="signal peptide" evidence="1">
    <location>
        <begin position="1"/>
        <end position="24"/>
    </location>
</feature>
<feature type="chain" id="PRO_5015401523" description="Haem-binding uptake Tiki superfamily ChaN domain-containing protein" evidence="1">
    <location>
        <begin position="25"/>
        <end position="406"/>
    </location>
</feature>
<organism evidence="2 3">
    <name type="scientific">Marivirga lumbricoides</name>
    <dbReference type="NCBI Taxonomy" id="1046115"/>
    <lineage>
        <taxon>Bacteria</taxon>
        <taxon>Pseudomonadati</taxon>
        <taxon>Bacteroidota</taxon>
        <taxon>Cytophagia</taxon>
        <taxon>Cytophagales</taxon>
        <taxon>Marivirgaceae</taxon>
        <taxon>Marivirga</taxon>
    </lineage>
</organism>
<proteinExistence type="predicted"/>
<sequence length="406" mass="46271">MKHPYLVYLYFILSLLVSCQSAYGQQPKKEISFKPPYQFNKEIEDQIATDTVPWKYQTAAAAYAAKGDHQKALLTWDEAMGKRNMAFSQAEADSIRKLYHPVPAIPYIIKTAAEHEITIINEAHHSNLHRAFTTSLLKGLYEKGYRHLGLEALANDMHQDKKLNDRQYPIQESGWYLKAPAFGELLRQALEIGYTVFPYENTGKREEREVQQAQNIYAHMQKHPGEKVLIHCGFDHVLEGEHEAWGKAMAQELKDLSGLDPFTINQEDYSEKSEAQYNPKLLKLFDIKEASILFDRDKNAFAYTRRKSFTDVAVLHPTTTYEQGRADWLFADKQKVAIPVNGTELSFPIMLLAYKANEPIKNGIPVDIVEIANKNDTATLALSSGQYTIVAHSHTGKSICFDWLVK</sequence>
<protein>
    <recommendedName>
        <fullName evidence="4">Haem-binding uptake Tiki superfamily ChaN domain-containing protein</fullName>
    </recommendedName>
</protein>
<dbReference type="AlphaFoldDB" id="A0A2T4DRN4"/>
<evidence type="ECO:0000313" key="3">
    <source>
        <dbReference type="Proteomes" id="UP000240608"/>
    </source>
</evidence>
<evidence type="ECO:0008006" key="4">
    <source>
        <dbReference type="Google" id="ProtNLM"/>
    </source>
</evidence>
<dbReference type="EMBL" id="PYVU01000049">
    <property type="protein sequence ID" value="PTB96489.1"/>
    <property type="molecule type" value="Genomic_DNA"/>
</dbReference>